<reference evidence="2" key="2">
    <citation type="submission" date="2018-02" db="UniProtKB">
        <authorList>
            <consortium name="EnsemblPlants"/>
        </authorList>
    </citation>
    <scope>IDENTIFICATION</scope>
    <source>
        <strain evidence="2">Williams 82</strain>
    </source>
</reference>
<organism evidence="2">
    <name type="scientific">Glycine max</name>
    <name type="common">Soybean</name>
    <name type="synonym">Glycine hispida</name>
    <dbReference type="NCBI Taxonomy" id="3847"/>
    <lineage>
        <taxon>Eukaryota</taxon>
        <taxon>Viridiplantae</taxon>
        <taxon>Streptophyta</taxon>
        <taxon>Embryophyta</taxon>
        <taxon>Tracheophyta</taxon>
        <taxon>Spermatophyta</taxon>
        <taxon>Magnoliopsida</taxon>
        <taxon>eudicotyledons</taxon>
        <taxon>Gunneridae</taxon>
        <taxon>Pentapetalae</taxon>
        <taxon>rosids</taxon>
        <taxon>fabids</taxon>
        <taxon>Fabales</taxon>
        <taxon>Fabaceae</taxon>
        <taxon>Papilionoideae</taxon>
        <taxon>50 kb inversion clade</taxon>
        <taxon>NPAAA clade</taxon>
        <taxon>indigoferoid/millettioid clade</taxon>
        <taxon>Phaseoleae</taxon>
        <taxon>Glycine</taxon>
        <taxon>Glycine subgen. Soja</taxon>
    </lineage>
</organism>
<dbReference type="HOGENOM" id="CLU_2692710_0_0_1"/>
<dbReference type="Gramene" id="KRH65257">
    <property type="protein sequence ID" value="KRH65257"/>
    <property type="gene ID" value="GLYMA_03G023300"/>
</dbReference>
<dbReference type="AlphaFoldDB" id="K7KCD9"/>
<dbReference type="EnsemblPlants" id="KRH65257">
    <property type="protein sequence ID" value="KRH65257"/>
    <property type="gene ID" value="GLYMA_03G023300"/>
</dbReference>
<dbReference type="InParanoid" id="K7KCD9"/>
<evidence type="ECO:0000313" key="3">
    <source>
        <dbReference type="Proteomes" id="UP000008827"/>
    </source>
</evidence>
<name>K7KCD9_SOYBN</name>
<sequence>MSSNSRLHNFEVLSYTYTENWIWNLDKYRRMQETMCWLIYMSCVQPDIFKHHKTCKYHQLHPLIAGKQTDAAML</sequence>
<reference evidence="1 2" key="1">
    <citation type="journal article" date="2010" name="Nature">
        <title>Genome sequence of the palaeopolyploid soybean.</title>
        <authorList>
            <person name="Schmutz J."/>
            <person name="Cannon S.B."/>
            <person name="Schlueter J."/>
            <person name="Ma J."/>
            <person name="Mitros T."/>
            <person name="Nelson W."/>
            <person name="Hyten D.L."/>
            <person name="Song Q."/>
            <person name="Thelen J.J."/>
            <person name="Cheng J."/>
            <person name="Xu D."/>
            <person name="Hellsten U."/>
            <person name="May G.D."/>
            <person name="Yu Y."/>
            <person name="Sakurai T."/>
            <person name="Umezawa T."/>
            <person name="Bhattacharyya M.K."/>
            <person name="Sandhu D."/>
            <person name="Valliyodan B."/>
            <person name="Lindquist E."/>
            <person name="Peto M."/>
            <person name="Grant D."/>
            <person name="Shu S."/>
            <person name="Goodstein D."/>
            <person name="Barry K."/>
            <person name="Futrell-Griggs M."/>
            <person name="Abernathy B."/>
            <person name="Du J."/>
            <person name="Tian Z."/>
            <person name="Zhu L."/>
            <person name="Gill N."/>
            <person name="Joshi T."/>
            <person name="Libault M."/>
            <person name="Sethuraman A."/>
            <person name="Zhang X.-C."/>
            <person name="Shinozaki K."/>
            <person name="Nguyen H.T."/>
            <person name="Wing R.A."/>
            <person name="Cregan P."/>
            <person name="Specht J."/>
            <person name="Grimwood J."/>
            <person name="Rokhsar D."/>
            <person name="Stacey G."/>
            <person name="Shoemaker R.C."/>
            <person name="Jackson S.A."/>
        </authorList>
    </citation>
    <scope>NUCLEOTIDE SEQUENCE [LARGE SCALE GENOMIC DNA]</scope>
    <source>
        <strain evidence="2">cv. Williams 82</strain>
        <tissue evidence="1">Callus</tissue>
    </source>
</reference>
<keyword evidence="3" id="KW-1185">Reference proteome</keyword>
<evidence type="ECO:0000313" key="1">
    <source>
        <dbReference type="EMBL" id="KRH65257.1"/>
    </source>
</evidence>
<reference evidence="1" key="3">
    <citation type="submission" date="2018-07" db="EMBL/GenBank/DDBJ databases">
        <title>WGS assembly of Glycine max.</title>
        <authorList>
            <person name="Schmutz J."/>
            <person name="Cannon S."/>
            <person name="Schlueter J."/>
            <person name="Ma J."/>
            <person name="Mitros T."/>
            <person name="Nelson W."/>
            <person name="Hyten D."/>
            <person name="Song Q."/>
            <person name="Thelen J."/>
            <person name="Cheng J."/>
            <person name="Xu D."/>
            <person name="Hellsten U."/>
            <person name="May G."/>
            <person name="Yu Y."/>
            <person name="Sakurai T."/>
            <person name="Umezawa T."/>
            <person name="Bhattacharyya M."/>
            <person name="Sandhu D."/>
            <person name="Valliyodan B."/>
            <person name="Lindquist E."/>
            <person name="Peto M."/>
            <person name="Grant D."/>
            <person name="Shu S."/>
            <person name="Goodstein D."/>
            <person name="Barry K."/>
            <person name="Futrell-Griggs M."/>
            <person name="Abernathy B."/>
            <person name="Du J."/>
            <person name="Tian Z."/>
            <person name="Zhu L."/>
            <person name="Gill N."/>
            <person name="Joshi T."/>
            <person name="Libault M."/>
            <person name="Sethuraman A."/>
            <person name="Zhang X."/>
            <person name="Shinozaki K."/>
            <person name="Nguyen H."/>
            <person name="Wing R."/>
            <person name="Cregan P."/>
            <person name="Specht J."/>
            <person name="Grimwood J."/>
            <person name="Rokhsar D."/>
            <person name="Stacey G."/>
            <person name="Shoemaker R."/>
            <person name="Jackson S."/>
        </authorList>
    </citation>
    <scope>NUCLEOTIDE SEQUENCE</scope>
    <source>
        <tissue evidence="1">Callus</tissue>
    </source>
</reference>
<dbReference type="Proteomes" id="UP000008827">
    <property type="component" value="Chromosome 3"/>
</dbReference>
<proteinExistence type="predicted"/>
<dbReference type="EMBL" id="CM000836">
    <property type="protein sequence ID" value="KRH65257.1"/>
    <property type="molecule type" value="Genomic_DNA"/>
</dbReference>
<evidence type="ECO:0000313" key="2">
    <source>
        <dbReference type="EnsemblPlants" id="KRH65257"/>
    </source>
</evidence>
<dbReference type="PaxDb" id="3847-GLYMA03G02651.1"/>
<accession>K7KCD9</accession>
<gene>
    <name evidence="1" type="ORF">GLYMA_03G023300</name>
</gene>
<protein>
    <submittedName>
        <fullName evidence="1 2">Uncharacterized protein</fullName>
    </submittedName>
</protein>